<dbReference type="InterPro" id="IPR019088">
    <property type="entry name" value="CHP02186-rel_TM"/>
</dbReference>
<dbReference type="Proteomes" id="UP001549047">
    <property type="component" value="Unassembled WGS sequence"/>
</dbReference>
<dbReference type="EMBL" id="JBEPMB010000002">
    <property type="protein sequence ID" value="MET3613740.1"/>
    <property type="molecule type" value="Genomic_DNA"/>
</dbReference>
<keyword evidence="2" id="KW-0732">Signal</keyword>
<name>A0ABV2IZ12_9HYPH</name>
<protein>
    <submittedName>
        <fullName evidence="3">Uncharacterized protein (TIGR02186 family)</fullName>
    </submittedName>
</protein>
<evidence type="ECO:0000256" key="2">
    <source>
        <dbReference type="SAM" id="SignalP"/>
    </source>
</evidence>
<keyword evidence="1" id="KW-0472">Membrane</keyword>
<sequence>MSRRSRTLASLLLCLTLAAGGLAAAEKPNDKVRPPEGIEIGMSTNEIAITSDFAGADLTIFGTLTNVDDYLQQIGQYDIIVTLEGPRIDTTIRRKERVFGIWINTEQMTFSAVPKSYSMTSTRVIKDITTQQELAALNVGIDHIRLFAANYFGDIAALDDFRLAFRRQMLDSGLYQTNPGGIRFVSPSLFRATLKLPADVPNGVHMVHAYLFKSGDFLMETKLPLRVVKTGIEQSLTEAAYGNSFLYGLSAVIIALTIGWAGSVIFRKD</sequence>
<evidence type="ECO:0000313" key="3">
    <source>
        <dbReference type="EMBL" id="MET3613740.1"/>
    </source>
</evidence>
<gene>
    <name evidence="3" type="ORF">ABID16_002069</name>
</gene>
<accession>A0ABV2IZ12</accession>
<keyword evidence="1" id="KW-1133">Transmembrane helix</keyword>
<feature type="signal peptide" evidence="2">
    <location>
        <begin position="1"/>
        <end position="24"/>
    </location>
</feature>
<dbReference type="RefSeq" id="WP_354556253.1">
    <property type="nucleotide sequence ID" value="NZ_JBEPMB010000002.1"/>
</dbReference>
<dbReference type="NCBIfam" id="TIGR02186">
    <property type="entry name" value="alph_Pro_TM"/>
    <property type="match status" value="1"/>
</dbReference>
<feature type="transmembrane region" description="Helical" evidence="1">
    <location>
        <begin position="245"/>
        <end position="266"/>
    </location>
</feature>
<keyword evidence="1" id="KW-0812">Transmembrane</keyword>
<comment type="caution">
    <text evidence="3">The sequence shown here is derived from an EMBL/GenBank/DDBJ whole genome shotgun (WGS) entry which is preliminary data.</text>
</comment>
<proteinExistence type="predicted"/>
<feature type="chain" id="PRO_5046750119" evidence="2">
    <location>
        <begin position="25"/>
        <end position="269"/>
    </location>
</feature>
<dbReference type="Pfam" id="PF09608">
    <property type="entry name" value="Alph_Pro_TM"/>
    <property type="match status" value="1"/>
</dbReference>
<keyword evidence="4" id="KW-1185">Reference proteome</keyword>
<evidence type="ECO:0000313" key="4">
    <source>
        <dbReference type="Proteomes" id="UP001549047"/>
    </source>
</evidence>
<organism evidence="3 4">
    <name type="scientific">Rhizobium aquaticum</name>
    <dbReference type="NCBI Taxonomy" id="1549636"/>
    <lineage>
        <taxon>Bacteria</taxon>
        <taxon>Pseudomonadati</taxon>
        <taxon>Pseudomonadota</taxon>
        <taxon>Alphaproteobacteria</taxon>
        <taxon>Hyphomicrobiales</taxon>
        <taxon>Rhizobiaceae</taxon>
        <taxon>Rhizobium/Agrobacterium group</taxon>
        <taxon>Rhizobium</taxon>
    </lineage>
</organism>
<reference evidence="3 4" key="1">
    <citation type="submission" date="2024-06" db="EMBL/GenBank/DDBJ databases">
        <title>Genomic Encyclopedia of Type Strains, Phase IV (KMG-IV): sequencing the most valuable type-strain genomes for metagenomic binning, comparative biology and taxonomic classification.</title>
        <authorList>
            <person name="Goeker M."/>
        </authorList>
    </citation>
    <scope>NUCLEOTIDE SEQUENCE [LARGE SCALE GENOMIC DNA]</scope>
    <source>
        <strain evidence="3 4">DSM 29780</strain>
    </source>
</reference>
<evidence type="ECO:0000256" key="1">
    <source>
        <dbReference type="SAM" id="Phobius"/>
    </source>
</evidence>